<gene>
    <name evidence="2" type="ORF">GCM10010979_17700</name>
</gene>
<dbReference type="Pfam" id="PF13692">
    <property type="entry name" value="Glyco_trans_1_4"/>
    <property type="match status" value="1"/>
</dbReference>
<dbReference type="PANTHER" id="PTHR46401:SF2">
    <property type="entry name" value="GLYCOSYLTRANSFERASE WBBK-RELATED"/>
    <property type="match status" value="1"/>
</dbReference>
<organism evidence="2 3">
    <name type="scientific">Conyzicola nivalis</name>
    <dbReference type="NCBI Taxonomy" id="1477021"/>
    <lineage>
        <taxon>Bacteria</taxon>
        <taxon>Bacillati</taxon>
        <taxon>Actinomycetota</taxon>
        <taxon>Actinomycetes</taxon>
        <taxon>Micrococcales</taxon>
        <taxon>Microbacteriaceae</taxon>
        <taxon>Conyzicola</taxon>
    </lineage>
</organism>
<dbReference type="SUPFAM" id="SSF53756">
    <property type="entry name" value="UDP-Glycosyltransferase/glycogen phosphorylase"/>
    <property type="match status" value="1"/>
</dbReference>
<keyword evidence="1" id="KW-0808">Transferase</keyword>
<dbReference type="PANTHER" id="PTHR46401">
    <property type="entry name" value="GLYCOSYLTRANSFERASE WBBK-RELATED"/>
    <property type="match status" value="1"/>
</dbReference>
<dbReference type="Proteomes" id="UP000606922">
    <property type="component" value="Unassembled WGS sequence"/>
</dbReference>
<dbReference type="RefSeq" id="WP_188510267.1">
    <property type="nucleotide sequence ID" value="NZ_BMGB01000001.1"/>
</dbReference>
<proteinExistence type="predicted"/>
<sequence>MASSPAVDAAAKALRRRLVSATPHILGPGFVATDLPAHRLLAALASAVRASGDPAALWLLQTSVAGVMPNREQYLRVRRLLELSTVGSEHHALLEGCAGMAAGNERFAESITIVDGTVLADVDFCARHGHNTGIQRVTRETLGRWNDEHELTLVAWTASGRIMRSLIADETDRVVNWTSARRLEHSVEADEVATDLIVPWNSVLVLPEVSPHRVWDRLACLAEFSNNRVALIGYDSIPVTGADHVVASEVDRFVRYLSVVKHADLVAAISGSTAEEFAGFAGALHAQGLPGPLVESVPLPVALASTKQQAAAVGPSGLPVVLCVGTQEPRKNQLAVLAASELLWKQGLEFELRFIGGAAMPLTIPFDIEVERLQADGRRVTVERTASDAILEAAYRDARFSVFVSLNEGYGLPIGESLAAGTPVVATGYGSMAEIAVGGGCLLVDPRDDQQISDAMRVLLTDDARLDELRVEARGRTMRTWDDYADHLWTSVNKWEKTQ</sequence>
<dbReference type="GO" id="GO:0009103">
    <property type="term" value="P:lipopolysaccharide biosynthetic process"/>
    <property type="evidence" value="ECO:0007669"/>
    <property type="project" value="TreeGrafter"/>
</dbReference>
<protein>
    <recommendedName>
        <fullName evidence="4">Glycosyl transferase family 1 domain-containing protein</fullName>
    </recommendedName>
</protein>
<comment type="caution">
    <text evidence="2">The sequence shown here is derived from an EMBL/GenBank/DDBJ whole genome shotgun (WGS) entry which is preliminary data.</text>
</comment>
<evidence type="ECO:0000313" key="3">
    <source>
        <dbReference type="Proteomes" id="UP000606922"/>
    </source>
</evidence>
<evidence type="ECO:0000313" key="2">
    <source>
        <dbReference type="EMBL" id="GGB03491.1"/>
    </source>
</evidence>
<evidence type="ECO:0000256" key="1">
    <source>
        <dbReference type="ARBA" id="ARBA00022679"/>
    </source>
</evidence>
<reference evidence="2" key="2">
    <citation type="submission" date="2020-09" db="EMBL/GenBank/DDBJ databases">
        <authorList>
            <person name="Sun Q."/>
            <person name="Zhou Y."/>
        </authorList>
    </citation>
    <scope>NUCLEOTIDE SEQUENCE</scope>
    <source>
        <strain evidence="2">CGMCC 1.12813</strain>
    </source>
</reference>
<accession>A0A916SLJ7</accession>
<dbReference type="GO" id="GO:0016757">
    <property type="term" value="F:glycosyltransferase activity"/>
    <property type="evidence" value="ECO:0007669"/>
    <property type="project" value="TreeGrafter"/>
</dbReference>
<dbReference type="EMBL" id="BMGB01000001">
    <property type="protein sequence ID" value="GGB03491.1"/>
    <property type="molecule type" value="Genomic_DNA"/>
</dbReference>
<dbReference type="AlphaFoldDB" id="A0A916SLJ7"/>
<reference evidence="2" key="1">
    <citation type="journal article" date="2014" name="Int. J. Syst. Evol. Microbiol.">
        <title>Complete genome sequence of Corynebacterium casei LMG S-19264T (=DSM 44701T), isolated from a smear-ripened cheese.</title>
        <authorList>
            <consortium name="US DOE Joint Genome Institute (JGI-PGF)"/>
            <person name="Walter F."/>
            <person name="Albersmeier A."/>
            <person name="Kalinowski J."/>
            <person name="Ruckert C."/>
        </authorList>
    </citation>
    <scope>NUCLEOTIDE SEQUENCE</scope>
    <source>
        <strain evidence="2">CGMCC 1.12813</strain>
    </source>
</reference>
<evidence type="ECO:0008006" key="4">
    <source>
        <dbReference type="Google" id="ProtNLM"/>
    </source>
</evidence>
<keyword evidence="3" id="KW-1185">Reference proteome</keyword>
<dbReference type="Gene3D" id="3.40.50.2000">
    <property type="entry name" value="Glycogen Phosphorylase B"/>
    <property type="match status" value="1"/>
</dbReference>
<name>A0A916SLJ7_9MICO</name>